<dbReference type="AlphaFoldDB" id="A0A0D5LLN3"/>
<accession>A0A0D5LLN3</accession>
<dbReference type="PATRIC" id="fig|1486262.3.peg.344"/>
<dbReference type="InterPro" id="IPR055247">
    <property type="entry name" value="InsJ-like_HTH"/>
</dbReference>
<dbReference type="Pfam" id="PF13518">
    <property type="entry name" value="HTH_28"/>
    <property type="match status" value="1"/>
</dbReference>
<reference evidence="2 3" key="1">
    <citation type="journal article" date="2015" name="Genome Announc.">
        <title>Complete genome sequence of Martelella endophytica YC6887, which has antifungal activity associated with a halophyte.</title>
        <authorList>
            <person name="Khan A."/>
            <person name="Khan H."/>
            <person name="Chung E.J."/>
            <person name="Hossain M.T."/>
            <person name="Chung Y.R."/>
        </authorList>
    </citation>
    <scope>NUCLEOTIDE SEQUENCE [LARGE SCALE GENOMIC DNA]</scope>
    <source>
        <strain evidence="2">YC6887</strain>
    </source>
</reference>
<dbReference type="STRING" id="1486262.TM49_01675"/>
<gene>
    <name evidence="2" type="ORF">TM49_01675</name>
</gene>
<evidence type="ECO:0000259" key="1">
    <source>
        <dbReference type="Pfam" id="PF13518"/>
    </source>
</evidence>
<dbReference type="KEGG" id="mey:TM49_01675"/>
<name>A0A0D5LLN3_MAREN</name>
<sequence>MNWATERLAAAAEMKRAGHSYAEIAEEFGVSRSAIAGIAKRNRDLFPPETQAAKQAEAEAVSASARFQWTDALIAQAARLKGERRSAREIGRQLGCSPSCVTKMMAAHPELFPRKKVQGLKRPQKAKQAKPSPRLAGLALPAKASHVPGAGRDLSKFVATDAAPKTMLSVGNYECRFPLVAFDAADGPDVPVCGAPAKDGKSWCPAHCDVVFAARDAA</sequence>
<protein>
    <recommendedName>
        <fullName evidence="1">Insertion element IS150 protein InsJ-like helix-turn-helix domain-containing protein</fullName>
    </recommendedName>
</protein>
<dbReference type="Proteomes" id="UP000032611">
    <property type="component" value="Chromosome"/>
</dbReference>
<dbReference type="Pfam" id="PF07750">
    <property type="entry name" value="GcrA"/>
    <property type="match status" value="1"/>
</dbReference>
<dbReference type="EMBL" id="CP010803">
    <property type="protein sequence ID" value="AJY44682.1"/>
    <property type="molecule type" value="Genomic_DNA"/>
</dbReference>
<dbReference type="HOGENOM" id="CLU_1265683_0_0_5"/>
<keyword evidence="3" id="KW-1185">Reference proteome</keyword>
<organism evidence="2 3">
    <name type="scientific">Martelella endophytica</name>
    <dbReference type="NCBI Taxonomy" id="1486262"/>
    <lineage>
        <taxon>Bacteria</taxon>
        <taxon>Pseudomonadati</taxon>
        <taxon>Pseudomonadota</taxon>
        <taxon>Alphaproteobacteria</taxon>
        <taxon>Hyphomicrobiales</taxon>
        <taxon>Aurantimonadaceae</taxon>
        <taxon>Martelella</taxon>
    </lineage>
</organism>
<dbReference type="RefSeq" id="WP_045679260.1">
    <property type="nucleotide sequence ID" value="NZ_CP010803.1"/>
</dbReference>
<proteinExistence type="predicted"/>
<dbReference type="OrthoDB" id="8377594at2"/>
<dbReference type="InterPro" id="IPR011681">
    <property type="entry name" value="GcrA"/>
</dbReference>
<feature type="domain" description="Insertion element IS150 protein InsJ-like helix-turn-helix" evidence="1">
    <location>
        <begin position="6"/>
        <end position="43"/>
    </location>
</feature>
<evidence type="ECO:0000313" key="3">
    <source>
        <dbReference type="Proteomes" id="UP000032611"/>
    </source>
</evidence>
<evidence type="ECO:0000313" key="2">
    <source>
        <dbReference type="EMBL" id="AJY44682.1"/>
    </source>
</evidence>